<protein>
    <submittedName>
        <fullName evidence="1">Uncharacterized protein</fullName>
    </submittedName>
</protein>
<evidence type="ECO:0000313" key="2">
    <source>
        <dbReference type="Proteomes" id="UP001054252"/>
    </source>
</evidence>
<accession>A0AAV5JM44</accession>
<evidence type="ECO:0000313" key="1">
    <source>
        <dbReference type="EMBL" id="GKV15634.1"/>
    </source>
</evidence>
<proteinExistence type="predicted"/>
<comment type="caution">
    <text evidence="1">The sequence shown here is derived from an EMBL/GenBank/DDBJ whole genome shotgun (WGS) entry which is preliminary data.</text>
</comment>
<keyword evidence="2" id="KW-1185">Reference proteome</keyword>
<dbReference type="EMBL" id="BPVZ01000044">
    <property type="protein sequence ID" value="GKV15634.1"/>
    <property type="molecule type" value="Genomic_DNA"/>
</dbReference>
<dbReference type="Proteomes" id="UP001054252">
    <property type="component" value="Unassembled WGS sequence"/>
</dbReference>
<name>A0AAV5JM44_9ROSI</name>
<organism evidence="1 2">
    <name type="scientific">Rubroshorea leprosula</name>
    <dbReference type="NCBI Taxonomy" id="152421"/>
    <lineage>
        <taxon>Eukaryota</taxon>
        <taxon>Viridiplantae</taxon>
        <taxon>Streptophyta</taxon>
        <taxon>Embryophyta</taxon>
        <taxon>Tracheophyta</taxon>
        <taxon>Spermatophyta</taxon>
        <taxon>Magnoliopsida</taxon>
        <taxon>eudicotyledons</taxon>
        <taxon>Gunneridae</taxon>
        <taxon>Pentapetalae</taxon>
        <taxon>rosids</taxon>
        <taxon>malvids</taxon>
        <taxon>Malvales</taxon>
        <taxon>Dipterocarpaceae</taxon>
        <taxon>Rubroshorea</taxon>
    </lineage>
</organism>
<gene>
    <name evidence="1" type="ORF">SLEP1_g26409</name>
</gene>
<sequence>MSLNLIHPLDSNHLRYQVKFRLGNLLPLLLIPFQAPQDPTVRKHSISSLKSRFLFIFC</sequence>
<dbReference type="AlphaFoldDB" id="A0AAV5JM44"/>
<reference evidence="1 2" key="1">
    <citation type="journal article" date="2021" name="Commun. Biol.">
        <title>The genome of Shorea leprosula (Dipterocarpaceae) highlights the ecological relevance of drought in aseasonal tropical rainforests.</title>
        <authorList>
            <person name="Ng K.K.S."/>
            <person name="Kobayashi M.J."/>
            <person name="Fawcett J.A."/>
            <person name="Hatakeyama M."/>
            <person name="Paape T."/>
            <person name="Ng C.H."/>
            <person name="Ang C.C."/>
            <person name="Tnah L.H."/>
            <person name="Lee C.T."/>
            <person name="Nishiyama T."/>
            <person name="Sese J."/>
            <person name="O'Brien M.J."/>
            <person name="Copetti D."/>
            <person name="Mohd Noor M.I."/>
            <person name="Ong R.C."/>
            <person name="Putra M."/>
            <person name="Sireger I.Z."/>
            <person name="Indrioko S."/>
            <person name="Kosugi Y."/>
            <person name="Izuno A."/>
            <person name="Isagi Y."/>
            <person name="Lee S.L."/>
            <person name="Shimizu K.K."/>
        </authorList>
    </citation>
    <scope>NUCLEOTIDE SEQUENCE [LARGE SCALE GENOMIC DNA]</scope>
    <source>
        <strain evidence="1">214</strain>
    </source>
</reference>